<evidence type="ECO:0000313" key="3">
    <source>
        <dbReference type="EMBL" id="MDO7927734.1"/>
    </source>
</evidence>
<feature type="coiled-coil region" evidence="1">
    <location>
        <begin position="82"/>
        <end position="132"/>
    </location>
</feature>
<name>A0ABT9CQH2_9PSED</name>
<proteinExistence type="predicted"/>
<dbReference type="Proteomes" id="UP001223016">
    <property type="component" value="Unassembled WGS sequence"/>
</dbReference>
<organism evidence="3 4">
    <name type="scientific">Pseudomonas serbiensis</name>
    <dbReference type="NCBI Taxonomy" id="3064350"/>
    <lineage>
        <taxon>Bacteria</taxon>
        <taxon>Pseudomonadati</taxon>
        <taxon>Pseudomonadota</taxon>
        <taxon>Gammaproteobacteria</taxon>
        <taxon>Pseudomonadales</taxon>
        <taxon>Pseudomonadaceae</taxon>
        <taxon>Pseudomonas</taxon>
    </lineage>
</organism>
<comment type="caution">
    <text evidence="3">The sequence shown here is derived from an EMBL/GenBank/DDBJ whole genome shotgun (WGS) entry which is preliminary data.</text>
</comment>
<dbReference type="EMBL" id="JAUQOO010000009">
    <property type="protein sequence ID" value="MDO7927734.1"/>
    <property type="molecule type" value="Genomic_DNA"/>
</dbReference>
<feature type="transmembrane region" description="Helical" evidence="2">
    <location>
        <begin position="12"/>
        <end position="32"/>
    </location>
</feature>
<keyword evidence="2" id="KW-1133">Transmembrane helix</keyword>
<keyword evidence="4" id="KW-1185">Reference proteome</keyword>
<reference evidence="3 4" key="1">
    <citation type="submission" date="2023-07" db="EMBL/GenBank/DDBJ databases">
        <title>Identification of four novel Pseudomonas species associated with bacterial leaf spot of cucurbits.</title>
        <authorList>
            <person name="Fullem K.R."/>
        </authorList>
    </citation>
    <scope>NUCLEOTIDE SEQUENCE [LARGE SCALE GENOMIC DNA]</scope>
    <source>
        <strain evidence="3 4">KFB 138</strain>
    </source>
</reference>
<evidence type="ECO:0000256" key="2">
    <source>
        <dbReference type="SAM" id="Phobius"/>
    </source>
</evidence>
<keyword evidence="2" id="KW-0812">Transmembrane</keyword>
<keyword evidence="1" id="KW-0175">Coiled coil</keyword>
<evidence type="ECO:0000313" key="4">
    <source>
        <dbReference type="Proteomes" id="UP001223016"/>
    </source>
</evidence>
<protein>
    <recommendedName>
        <fullName evidence="5">Methyl-accepting chemotaxis protein</fullName>
    </recommendedName>
</protein>
<keyword evidence="2" id="KW-0472">Membrane</keyword>
<evidence type="ECO:0008006" key="5">
    <source>
        <dbReference type="Google" id="ProtNLM"/>
    </source>
</evidence>
<dbReference type="RefSeq" id="WP_304574971.1">
    <property type="nucleotide sequence ID" value="NZ_JAUQOO010000009.1"/>
</dbReference>
<accession>A0ABT9CQH2</accession>
<gene>
    <name evidence="3" type="ORF">Q6A51_13140</name>
</gene>
<sequence>MKLPLHPSLSPANAWKILGALGIVGMFGFLQFQIYKVNGGLSQTADKESINSFAQRISRVEERLDEKADLKLVSMDDFRASQQAMSKRLDDAQAQIKQIAQSIPVAVSMSDVVALDAKIESLQVALQEIRKAHVATPSSPAPVKIKTPAAPRKAEAIAKPIESTPPFTVIGVEYRGGERFLSVAPPGSTQLSQLNLVRPGDSIAGSNWRLNSLDESRALFSINGTQRTVSLKP</sequence>
<evidence type="ECO:0000256" key="1">
    <source>
        <dbReference type="SAM" id="Coils"/>
    </source>
</evidence>